<dbReference type="InterPro" id="IPR001173">
    <property type="entry name" value="Glyco_trans_2-like"/>
</dbReference>
<keyword evidence="3" id="KW-0808">Transferase</keyword>
<keyword evidence="6 8" id="KW-0472">Membrane</keyword>
<reference evidence="10" key="1">
    <citation type="journal article" date="2022" name="Cell Host Microbe">
        <title>Colonization of the live biotherapeutic product VE303 and modulation of the microbiota and metabolites in healthy volunteers.</title>
        <authorList>
            <person name="Dsouza M."/>
            <person name="Menon R."/>
            <person name="Crossette E."/>
            <person name="Bhattarai S.K."/>
            <person name="Schneider J."/>
            <person name="Kim Y.G."/>
            <person name="Reddy S."/>
            <person name="Caballero S."/>
            <person name="Felix C."/>
            <person name="Cornacchione L."/>
            <person name="Hendrickson J."/>
            <person name="Watson A.R."/>
            <person name="Minot S.S."/>
            <person name="Greenfield N."/>
            <person name="Schopf L."/>
            <person name="Szabady R."/>
            <person name="Patarroyo J."/>
            <person name="Smith W."/>
            <person name="Harrison P."/>
            <person name="Kuijper E.J."/>
            <person name="Kelly C.P."/>
            <person name="Olle B."/>
            <person name="Bobilev D."/>
            <person name="Silber J.L."/>
            <person name="Bucci V."/>
            <person name="Roberts B."/>
            <person name="Faith J."/>
            <person name="Norman J.M."/>
        </authorList>
    </citation>
    <scope>NUCLEOTIDE SEQUENCE</scope>
    <source>
        <strain evidence="10">VE303-04</strain>
    </source>
</reference>
<feature type="transmembrane region" description="Helical" evidence="8">
    <location>
        <begin position="272"/>
        <end position="296"/>
    </location>
</feature>
<evidence type="ECO:0000313" key="12">
    <source>
        <dbReference type="Proteomes" id="UP001203136"/>
    </source>
</evidence>
<comment type="subcellular location">
    <subcellularLocation>
        <location evidence="1">Membrane</location>
        <topology evidence="1">Multi-pass membrane protein</topology>
    </subcellularLocation>
</comment>
<evidence type="ECO:0000313" key="11">
    <source>
        <dbReference type="EMBL" id="MDB2001888.1"/>
    </source>
</evidence>
<evidence type="ECO:0000313" key="10">
    <source>
        <dbReference type="EMBL" id="MCK0085533.1"/>
    </source>
</evidence>
<dbReference type="PANTHER" id="PTHR48090">
    <property type="entry name" value="UNDECAPRENYL-PHOSPHATE 4-DEOXY-4-FORMAMIDO-L-ARABINOSE TRANSFERASE-RELATED"/>
    <property type="match status" value="1"/>
</dbReference>
<evidence type="ECO:0000256" key="1">
    <source>
        <dbReference type="ARBA" id="ARBA00004141"/>
    </source>
</evidence>
<dbReference type="Pfam" id="PF00535">
    <property type="entry name" value="Glycos_transf_2"/>
    <property type="match status" value="1"/>
</dbReference>
<keyword evidence="4 8" id="KW-0812">Transmembrane</keyword>
<keyword evidence="2" id="KW-0328">Glycosyltransferase</keyword>
<dbReference type="GO" id="GO:0016757">
    <property type="term" value="F:glycosyltransferase activity"/>
    <property type="evidence" value="ECO:0007669"/>
    <property type="project" value="UniProtKB-KW"/>
</dbReference>
<accession>A0AAW5EZ05</accession>
<dbReference type="InterPro" id="IPR050256">
    <property type="entry name" value="Glycosyltransferase_2"/>
</dbReference>
<dbReference type="EMBL" id="JAINVB010000001">
    <property type="protein sequence ID" value="MCK0085533.1"/>
    <property type="molecule type" value="Genomic_DNA"/>
</dbReference>
<dbReference type="Gene3D" id="3.90.550.10">
    <property type="entry name" value="Spore Coat Polysaccharide Biosynthesis Protein SpsA, Chain A"/>
    <property type="match status" value="1"/>
</dbReference>
<dbReference type="InterPro" id="IPR029044">
    <property type="entry name" value="Nucleotide-diphossugar_trans"/>
</dbReference>
<evidence type="ECO:0000256" key="3">
    <source>
        <dbReference type="ARBA" id="ARBA00022679"/>
    </source>
</evidence>
<dbReference type="Proteomes" id="UP001203136">
    <property type="component" value="Unassembled WGS sequence"/>
</dbReference>
<dbReference type="CDD" id="cd04187">
    <property type="entry name" value="DPM1_like_bac"/>
    <property type="match status" value="1"/>
</dbReference>
<feature type="compositionally biased region" description="Basic and acidic residues" evidence="7">
    <location>
        <begin position="318"/>
        <end position="332"/>
    </location>
</feature>
<evidence type="ECO:0000256" key="5">
    <source>
        <dbReference type="ARBA" id="ARBA00022989"/>
    </source>
</evidence>
<reference evidence="11" key="2">
    <citation type="submission" date="2023-01" db="EMBL/GenBank/DDBJ databases">
        <title>Human gut microbiome strain richness.</title>
        <authorList>
            <person name="Chen-Liaw A."/>
        </authorList>
    </citation>
    <scope>NUCLEOTIDE SEQUENCE</scope>
    <source>
        <strain evidence="11">B1_m1001713B170214d0_201011</strain>
    </source>
</reference>
<comment type="caution">
    <text evidence="10">The sequence shown here is derived from an EMBL/GenBank/DDBJ whole genome shotgun (WGS) entry which is preliminary data.</text>
</comment>
<evidence type="ECO:0000256" key="6">
    <source>
        <dbReference type="ARBA" id="ARBA00023136"/>
    </source>
</evidence>
<evidence type="ECO:0000259" key="9">
    <source>
        <dbReference type="Pfam" id="PF00535"/>
    </source>
</evidence>
<dbReference type="RefSeq" id="WP_003510395.1">
    <property type="nucleotide sequence ID" value="NZ_CABHNX010000272.1"/>
</dbReference>
<feature type="transmembrane region" description="Helical" evidence="8">
    <location>
        <begin position="239"/>
        <end position="260"/>
    </location>
</feature>
<evidence type="ECO:0000256" key="4">
    <source>
        <dbReference type="ARBA" id="ARBA00022692"/>
    </source>
</evidence>
<evidence type="ECO:0000256" key="8">
    <source>
        <dbReference type="SAM" id="Phobius"/>
    </source>
</evidence>
<dbReference type="PANTHER" id="PTHR48090:SF1">
    <property type="entry name" value="PROPHAGE BACTOPRENOL GLUCOSYL TRANSFERASE HOMOLOG"/>
    <property type="match status" value="1"/>
</dbReference>
<feature type="domain" description="Glycosyltransferase 2-like" evidence="9">
    <location>
        <begin position="9"/>
        <end position="176"/>
    </location>
</feature>
<dbReference type="AlphaFoldDB" id="A0AAW5EZ05"/>
<evidence type="ECO:0000256" key="2">
    <source>
        <dbReference type="ARBA" id="ARBA00022676"/>
    </source>
</evidence>
<sequence length="343" mass="38281">MENAPIIYFVVPCYNEEEVLPLTAGILGKKLVTLINAGVIGEESRILLVDDGSRDGTWKLIENLNREDGYFLGLKLSRNRGHQNALLAGLSEAARHCDAAISLDADLQDDVDACDQMIERFKAGCDIVYGVRKKRTTDSAFKRLTAEGFYKLMNLLGANTVYNHADFRLMSRRALKGLKEFTEVNLFLRGIVPMIGYPSDVVYYDRKERAAGESKYPLGKMLAFAIEGITSLSIKPIRLITFAGIASFFVSIGFLVWAVVDFYRGNTVSGWASIMVSIWFIGGLLLLSIGIVGEYIGKIYLETKRRPRYLVETRLDDREADTRNDEERSAEGEDREESGTGNG</sequence>
<proteinExistence type="predicted"/>
<keyword evidence="5 8" id="KW-1133">Transmembrane helix</keyword>
<dbReference type="GO" id="GO:0005886">
    <property type="term" value="C:plasma membrane"/>
    <property type="evidence" value="ECO:0007669"/>
    <property type="project" value="TreeGrafter"/>
</dbReference>
<feature type="region of interest" description="Disordered" evidence="7">
    <location>
        <begin position="318"/>
        <end position="343"/>
    </location>
</feature>
<dbReference type="SUPFAM" id="SSF53448">
    <property type="entry name" value="Nucleotide-diphospho-sugar transferases"/>
    <property type="match status" value="1"/>
</dbReference>
<dbReference type="Proteomes" id="UP001300871">
    <property type="component" value="Unassembled WGS sequence"/>
</dbReference>
<organism evidence="10 12">
    <name type="scientific">Clostridium symbiosum</name>
    <name type="common">Bacteroides symbiosus</name>
    <dbReference type="NCBI Taxonomy" id="1512"/>
    <lineage>
        <taxon>Bacteria</taxon>
        <taxon>Bacillati</taxon>
        <taxon>Bacillota</taxon>
        <taxon>Clostridia</taxon>
        <taxon>Lachnospirales</taxon>
        <taxon>Lachnospiraceae</taxon>
        <taxon>Otoolea</taxon>
    </lineage>
</organism>
<dbReference type="EMBL" id="JAQLGM010000050">
    <property type="protein sequence ID" value="MDB2001888.1"/>
    <property type="molecule type" value="Genomic_DNA"/>
</dbReference>
<name>A0AAW5EZ05_CLOSY</name>
<gene>
    <name evidence="10" type="ORF">K5I21_06525</name>
    <name evidence="11" type="ORF">PM006_16960</name>
</gene>
<protein>
    <submittedName>
        <fullName evidence="10">Glycosyltransferase family 2 protein</fullName>
    </submittedName>
</protein>
<evidence type="ECO:0000256" key="7">
    <source>
        <dbReference type="SAM" id="MobiDB-lite"/>
    </source>
</evidence>